<protein>
    <submittedName>
        <fullName evidence="3">Uncharacterized protein</fullName>
    </submittedName>
</protein>
<dbReference type="GO" id="GO:0019058">
    <property type="term" value="P:viral life cycle"/>
    <property type="evidence" value="ECO:0007669"/>
    <property type="project" value="UniProtKB-ARBA"/>
</dbReference>
<dbReference type="GO" id="GO:0044423">
    <property type="term" value="C:virion component"/>
    <property type="evidence" value="ECO:0007669"/>
    <property type="project" value="UniProtKB-KW"/>
</dbReference>
<dbReference type="SUPFAM" id="SSF49313">
    <property type="entry name" value="Cadherin-like"/>
    <property type="match status" value="1"/>
</dbReference>
<evidence type="ECO:0000256" key="2">
    <source>
        <dbReference type="ARBA" id="ARBA00022844"/>
    </source>
</evidence>
<dbReference type="SUPFAM" id="SSF51126">
    <property type="entry name" value="Pectin lyase-like"/>
    <property type="match status" value="1"/>
</dbReference>
<evidence type="ECO:0000313" key="3">
    <source>
        <dbReference type="EMBL" id="QWM89456.1"/>
    </source>
</evidence>
<dbReference type="RefSeq" id="YP_010359028.1">
    <property type="nucleotide sequence ID" value="NC_062768.1"/>
</dbReference>
<dbReference type="KEGG" id="vg:75691896"/>
<comment type="subcellular location">
    <subcellularLocation>
        <location evidence="1">Virion</location>
    </subcellularLocation>
</comment>
<accession>A0AAE7V449</accession>
<proteinExistence type="predicted"/>
<evidence type="ECO:0000256" key="1">
    <source>
        <dbReference type="ARBA" id="ARBA00004328"/>
    </source>
</evidence>
<sequence length="574" mass="62099">MALNITINKVSVAASFAAGATVATAVASGGTAPYVYSLATGGDKFAINSSTGVVTTIAAMDINNIASFSVTATDSTTGTALTGTSSVTYPPIQSAIQNRFNKPNTIYKVTKDITLSGGTLTIPEGCTLDFQGGSFTNGTIVGNNTKIKAGLEKIFNTNIILSESWDVEGLYPEWFGAKGDGVNDDHSYIQKCIDIGISIRIDTILNKIYSISKSLYFNQDSNNHDWYNIIGKNGAIIKSVGNIVVFDSSLPYGGSHPCSQYLRIKGLHFTGTVPYSTVLDCKIMRVEIIECIFNVRLSTCPKYFQSWYITNCKINNYGDTTHTDGWLYTQDGLNDFKISQCQFEYSFGPALRLMGGANYGVTGASISQCLFEAIRNGAAIEYSRSYNLTVMGCYFEDNKGGHVVAKDAGTHTVALLGNLFAPIAASESIDNTGGSGTYKVVWWGMRGCVSLGNNGMGTMDKGHFFKSASEYTISIYDNDFVFNTHAKNGYLPTGSFGQGLLRGNTNYNTATNKMTLWTGKAWVNLDGTSLKDKGTTAERPTDYRAIGFIYMDTTLNKLIVWDGTVWRDFSGTAV</sequence>
<dbReference type="GO" id="GO:0005509">
    <property type="term" value="F:calcium ion binding"/>
    <property type="evidence" value="ECO:0007669"/>
    <property type="project" value="InterPro"/>
</dbReference>
<dbReference type="InterPro" id="IPR012334">
    <property type="entry name" value="Pectin_lyas_fold"/>
</dbReference>
<keyword evidence="4" id="KW-1185">Reference proteome</keyword>
<reference evidence="3 4" key="1">
    <citation type="submission" date="2021-04" db="EMBL/GenBank/DDBJ databases">
        <authorList>
            <person name="Shkoporov A.N."/>
            <person name="Stockdale S.R."/>
            <person name="Guerin E."/>
            <person name="Ross R.P."/>
            <person name="Hill C."/>
        </authorList>
    </citation>
    <scope>NUCLEOTIDE SEQUENCE [LARGE SCALE GENOMIC DNA]</scope>
    <source>
        <strain evidence="4">cr151_1</strain>
    </source>
</reference>
<dbReference type="EMBL" id="MZ130478">
    <property type="protein sequence ID" value="QWM89456.1"/>
    <property type="molecule type" value="Genomic_DNA"/>
</dbReference>
<dbReference type="InterPro" id="IPR015919">
    <property type="entry name" value="Cadherin-like_sf"/>
</dbReference>
<keyword evidence="2" id="KW-0946">Virion</keyword>
<evidence type="ECO:0000313" key="4">
    <source>
        <dbReference type="Proteomes" id="UP000827406"/>
    </source>
</evidence>
<dbReference type="GO" id="GO:0051701">
    <property type="term" value="P:biological process involved in interaction with host"/>
    <property type="evidence" value="ECO:0007669"/>
    <property type="project" value="UniProtKB-ARBA"/>
</dbReference>
<organism evidence="3 4">
    <name type="scientific">uncultured phage cr151_1</name>
    <dbReference type="NCBI Taxonomy" id="2986406"/>
    <lineage>
        <taxon>Viruses</taxon>
        <taxon>Duplodnaviria</taxon>
        <taxon>Heunggongvirae</taxon>
        <taxon>Uroviricota</taxon>
        <taxon>Caudoviricetes</taxon>
        <taxon>Crassvirales</taxon>
        <taxon>Steigviridae</taxon>
        <taxon>Asinivirinae</taxon>
        <taxon>Kolpuevirus</taxon>
        <taxon>Kolpuevirus coli</taxon>
    </lineage>
</organism>
<dbReference type="Gene3D" id="2.60.40.60">
    <property type="entry name" value="Cadherins"/>
    <property type="match status" value="1"/>
</dbReference>
<dbReference type="InterPro" id="IPR011050">
    <property type="entry name" value="Pectin_lyase_fold/virulence"/>
</dbReference>
<dbReference type="Proteomes" id="UP000827406">
    <property type="component" value="Segment"/>
</dbReference>
<dbReference type="CDD" id="cd11304">
    <property type="entry name" value="Cadherin_repeat"/>
    <property type="match status" value="1"/>
</dbReference>
<name>A0AAE7V449_9CAUD</name>
<dbReference type="GO" id="GO:0016020">
    <property type="term" value="C:membrane"/>
    <property type="evidence" value="ECO:0007669"/>
    <property type="project" value="InterPro"/>
</dbReference>
<dbReference type="GeneID" id="75691896"/>
<dbReference type="Gene3D" id="2.160.20.10">
    <property type="entry name" value="Single-stranded right-handed beta-helix, Pectin lyase-like"/>
    <property type="match status" value="1"/>
</dbReference>
<gene>
    <name evidence="3" type="primary">gp_16140</name>
</gene>